<evidence type="ECO:0000256" key="1">
    <source>
        <dbReference type="SAM" id="Phobius"/>
    </source>
</evidence>
<dbReference type="AlphaFoldDB" id="A0A1S8CK43"/>
<feature type="transmembrane region" description="Helical" evidence="1">
    <location>
        <begin position="68"/>
        <end position="87"/>
    </location>
</feature>
<evidence type="ECO:0000313" key="2">
    <source>
        <dbReference type="EMBL" id="OMQ23016.1"/>
    </source>
</evidence>
<accession>A0A1S8CK43</accession>
<keyword evidence="1" id="KW-0472">Membrane</keyword>
<gene>
    <name evidence="2" type="ORF">BMI79_11325</name>
</gene>
<organism evidence="2 3">
    <name type="scientific">Serratia oryzae</name>
    <dbReference type="NCBI Taxonomy" id="2034155"/>
    <lineage>
        <taxon>Bacteria</taxon>
        <taxon>Pseudomonadati</taxon>
        <taxon>Pseudomonadota</taxon>
        <taxon>Gammaproteobacteria</taxon>
        <taxon>Enterobacterales</taxon>
        <taxon>Yersiniaceae</taxon>
        <taxon>Serratia</taxon>
    </lineage>
</organism>
<keyword evidence="1" id="KW-1133">Transmembrane helix</keyword>
<reference evidence="2 3" key="1">
    <citation type="submission" date="2016-11" db="EMBL/GenBank/DDBJ databases">
        <title>Rahnella oryzae sp. nov., isolated from rice root.</title>
        <authorList>
            <person name="Zhang X.-X."/>
            <person name="Zhang J."/>
        </authorList>
    </citation>
    <scope>NUCLEOTIDE SEQUENCE [LARGE SCALE GENOMIC DNA]</scope>
    <source>
        <strain evidence="2 3">J11-6</strain>
    </source>
</reference>
<dbReference type="OrthoDB" id="6629301at2"/>
<name>A0A1S8CK43_9GAMM</name>
<feature type="transmembrane region" description="Helical" evidence="1">
    <location>
        <begin position="12"/>
        <end position="38"/>
    </location>
</feature>
<proteinExistence type="predicted"/>
<dbReference type="EMBL" id="MOXD01000005">
    <property type="protein sequence ID" value="OMQ23016.1"/>
    <property type="molecule type" value="Genomic_DNA"/>
</dbReference>
<protein>
    <submittedName>
        <fullName evidence="2">Uncharacterized protein</fullName>
    </submittedName>
</protein>
<sequence length="91" mass="10134">MTLINKKKFILRWSLIGVVSLGYFLGLAVASLSFSAFYENQSMQLSGPIPLNEYFQAIDSVVKATDNVLKAAIFGFLICVSLILIIFKKVR</sequence>
<keyword evidence="3" id="KW-1185">Reference proteome</keyword>
<dbReference type="Proteomes" id="UP000216021">
    <property type="component" value="Unassembled WGS sequence"/>
</dbReference>
<keyword evidence="1" id="KW-0812">Transmembrane</keyword>
<comment type="caution">
    <text evidence="2">The sequence shown here is derived from an EMBL/GenBank/DDBJ whole genome shotgun (WGS) entry which is preliminary data.</text>
</comment>
<evidence type="ECO:0000313" key="3">
    <source>
        <dbReference type="Proteomes" id="UP000216021"/>
    </source>
</evidence>
<dbReference type="RefSeq" id="WP_076942305.1">
    <property type="nucleotide sequence ID" value="NZ_MOXD01000005.1"/>
</dbReference>